<dbReference type="AlphaFoldDB" id="A0A016SQT7"/>
<dbReference type="Proteomes" id="UP000024635">
    <property type="component" value="Unassembled WGS sequence"/>
</dbReference>
<keyword evidence="1" id="KW-0472">Membrane</keyword>
<dbReference type="OrthoDB" id="5600060at2759"/>
<proteinExistence type="predicted"/>
<keyword evidence="1" id="KW-1133">Transmembrane helix</keyword>
<evidence type="ECO:0000256" key="1">
    <source>
        <dbReference type="SAM" id="Phobius"/>
    </source>
</evidence>
<protein>
    <submittedName>
        <fullName evidence="2">Uncharacterized protein</fullName>
    </submittedName>
</protein>
<keyword evidence="1" id="KW-0812">Transmembrane</keyword>
<dbReference type="EMBL" id="JARK01001526">
    <property type="protein sequence ID" value="EYB92766.1"/>
    <property type="molecule type" value="Genomic_DNA"/>
</dbReference>
<name>A0A016SQT7_9BILA</name>
<feature type="transmembrane region" description="Helical" evidence="1">
    <location>
        <begin position="6"/>
        <end position="29"/>
    </location>
</feature>
<organism evidence="2 3">
    <name type="scientific">Ancylostoma ceylanicum</name>
    <dbReference type="NCBI Taxonomy" id="53326"/>
    <lineage>
        <taxon>Eukaryota</taxon>
        <taxon>Metazoa</taxon>
        <taxon>Ecdysozoa</taxon>
        <taxon>Nematoda</taxon>
        <taxon>Chromadorea</taxon>
        <taxon>Rhabditida</taxon>
        <taxon>Rhabditina</taxon>
        <taxon>Rhabditomorpha</taxon>
        <taxon>Strongyloidea</taxon>
        <taxon>Ancylostomatidae</taxon>
        <taxon>Ancylostomatinae</taxon>
        <taxon>Ancylostoma</taxon>
    </lineage>
</organism>
<reference evidence="3" key="1">
    <citation type="journal article" date="2015" name="Nat. Genet.">
        <title>The genome and transcriptome of the zoonotic hookworm Ancylostoma ceylanicum identify infection-specific gene families.</title>
        <authorList>
            <person name="Schwarz E.M."/>
            <person name="Hu Y."/>
            <person name="Antoshechkin I."/>
            <person name="Miller M.M."/>
            <person name="Sternberg P.W."/>
            <person name="Aroian R.V."/>
        </authorList>
    </citation>
    <scope>NUCLEOTIDE SEQUENCE</scope>
    <source>
        <strain evidence="3">HY135</strain>
    </source>
</reference>
<accession>A0A016SQT7</accession>
<keyword evidence="3" id="KW-1185">Reference proteome</keyword>
<comment type="caution">
    <text evidence="2">The sequence shown here is derived from an EMBL/GenBank/DDBJ whole genome shotgun (WGS) entry which is preliminary data.</text>
</comment>
<gene>
    <name evidence="2" type="primary">Acey_s0190.g1253</name>
    <name evidence="2" type="ORF">Y032_0190g1253</name>
</gene>
<sequence length="89" mass="9946">MDVGWQVVWCCLIANGAIVIDVFCMLSFAENFSNLNIKTLMIIRVKPAKKKIGALRPKYAGQLTTDTILKALQKVFRFLSVPVKSFVSP</sequence>
<evidence type="ECO:0000313" key="3">
    <source>
        <dbReference type="Proteomes" id="UP000024635"/>
    </source>
</evidence>
<evidence type="ECO:0000313" key="2">
    <source>
        <dbReference type="EMBL" id="EYB92766.1"/>
    </source>
</evidence>